<reference evidence="1" key="1">
    <citation type="submission" date="2021-06" db="EMBL/GenBank/DDBJ databases">
        <authorList>
            <person name="Kallberg Y."/>
            <person name="Tangrot J."/>
            <person name="Rosling A."/>
        </authorList>
    </citation>
    <scope>NUCLEOTIDE SEQUENCE</scope>
    <source>
        <strain evidence="1">87-6 pot B 2015</strain>
    </source>
</reference>
<comment type="caution">
    <text evidence="1">The sequence shown here is derived from an EMBL/GenBank/DDBJ whole genome shotgun (WGS) entry which is preliminary data.</text>
</comment>
<gene>
    <name evidence="1" type="ORF">FMOSSE_LOCUS15720</name>
</gene>
<dbReference type="EMBL" id="CAJVPP010017490">
    <property type="protein sequence ID" value="CAG8732676.1"/>
    <property type="molecule type" value="Genomic_DNA"/>
</dbReference>
<evidence type="ECO:0000313" key="2">
    <source>
        <dbReference type="Proteomes" id="UP000789375"/>
    </source>
</evidence>
<keyword evidence="2" id="KW-1185">Reference proteome</keyword>
<accession>A0A9N9NH25</accession>
<protein>
    <submittedName>
        <fullName evidence="1">1950_t:CDS:1</fullName>
    </submittedName>
</protein>
<sequence>MNKQPKLDVKLVSIGQIVPRLHYGVNSREWWIMRGDSKLEEGVFLYPIRVGWETVIEQNNRYFFMHITEGNENSEILPGYRCQSGSKFSDVETAPSYVITSLYQRIFSNSKTKFSGPLVLGWVNNELLEASLENIPFRAFAVKVDDIMIYITNISICGQKKTIKNYIASFTGEYKRKRALYVQKIQPDNCEISIHQKDHETIFFFGSTPTEAWQNVGYYKKYRGTQLFGLEHPMTRNTINEQRIPTCLPMFWDNECL</sequence>
<organism evidence="1 2">
    <name type="scientific">Funneliformis mosseae</name>
    <name type="common">Endomycorrhizal fungus</name>
    <name type="synonym">Glomus mosseae</name>
    <dbReference type="NCBI Taxonomy" id="27381"/>
    <lineage>
        <taxon>Eukaryota</taxon>
        <taxon>Fungi</taxon>
        <taxon>Fungi incertae sedis</taxon>
        <taxon>Mucoromycota</taxon>
        <taxon>Glomeromycotina</taxon>
        <taxon>Glomeromycetes</taxon>
        <taxon>Glomerales</taxon>
        <taxon>Glomeraceae</taxon>
        <taxon>Funneliformis</taxon>
    </lineage>
</organism>
<proteinExistence type="predicted"/>
<evidence type="ECO:0000313" key="1">
    <source>
        <dbReference type="EMBL" id="CAG8732676.1"/>
    </source>
</evidence>
<dbReference type="AlphaFoldDB" id="A0A9N9NH25"/>
<name>A0A9N9NH25_FUNMO</name>
<dbReference type="Proteomes" id="UP000789375">
    <property type="component" value="Unassembled WGS sequence"/>
</dbReference>